<reference evidence="3" key="1">
    <citation type="submission" date="2016-10" db="EMBL/GenBank/DDBJ databases">
        <authorList>
            <person name="Varghese N."/>
            <person name="Submissions S."/>
        </authorList>
    </citation>
    <scope>NUCLEOTIDE SEQUENCE [LARGE SCALE GENOMIC DNA]</scope>
    <source>
        <strain evidence="3">CGMCC 4.3525</strain>
    </source>
</reference>
<keyword evidence="1" id="KW-0472">Membrane</keyword>
<proteinExistence type="predicted"/>
<dbReference type="AlphaFoldDB" id="A0A1H9L473"/>
<keyword evidence="1" id="KW-0812">Transmembrane</keyword>
<feature type="transmembrane region" description="Helical" evidence="1">
    <location>
        <begin position="111"/>
        <end position="130"/>
    </location>
</feature>
<name>A0A1H9L473_9PSEU</name>
<organism evidence="2 3">
    <name type="scientific">Lentzea xinjiangensis</name>
    <dbReference type="NCBI Taxonomy" id="402600"/>
    <lineage>
        <taxon>Bacteria</taxon>
        <taxon>Bacillati</taxon>
        <taxon>Actinomycetota</taxon>
        <taxon>Actinomycetes</taxon>
        <taxon>Pseudonocardiales</taxon>
        <taxon>Pseudonocardiaceae</taxon>
        <taxon>Lentzea</taxon>
    </lineage>
</organism>
<evidence type="ECO:0000256" key="1">
    <source>
        <dbReference type="SAM" id="Phobius"/>
    </source>
</evidence>
<dbReference type="Proteomes" id="UP000199352">
    <property type="component" value="Unassembled WGS sequence"/>
</dbReference>
<evidence type="ECO:0000313" key="3">
    <source>
        <dbReference type="Proteomes" id="UP000199352"/>
    </source>
</evidence>
<keyword evidence="1" id="KW-1133">Transmembrane helix</keyword>
<keyword evidence="3" id="KW-1185">Reference proteome</keyword>
<accession>A0A1H9L473</accession>
<dbReference type="STRING" id="402600.SAMN05216188_107236"/>
<feature type="transmembrane region" description="Helical" evidence="1">
    <location>
        <begin position="52"/>
        <end position="72"/>
    </location>
</feature>
<protein>
    <submittedName>
        <fullName evidence="2">Uncharacterized protein</fullName>
    </submittedName>
</protein>
<dbReference type="EMBL" id="FOFR01000007">
    <property type="protein sequence ID" value="SER05937.1"/>
    <property type="molecule type" value="Genomic_DNA"/>
</dbReference>
<feature type="transmembrane region" description="Helical" evidence="1">
    <location>
        <begin position="12"/>
        <end position="45"/>
    </location>
</feature>
<sequence>MLNLGKAVRVHGWRVAVVVAGLGVAAFDAGAGLFGMVPIVLWCLLARSWRTGVAVGLVLVVLLAWFVVPRALGWSGPWVPSALESFCLHPVMAAVVCEAGVLVERRRPAGVGWLLGTVGLGLLATAWLLLMGLEAKPRDEGVLPGPAGLRVAEGTGWCGSGNCSRDLEATGDRAADVMREHLVSRGYVSRPPYNDNELLCRTTGLVVTHEVCAELRNVMPRGVEVVWYVQRPRMLAVPARGETA</sequence>
<evidence type="ECO:0000313" key="2">
    <source>
        <dbReference type="EMBL" id="SER05937.1"/>
    </source>
</evidence>
<dbReference type="RefSeq" id="WP_245777880.1">
    <property type="nucleotide sequence ID" value="NZ_FOFR01000007.1"/>
</dbReference>
<gene>
    <name evidence="2" type="ORF">SAMN05216188_107236</name>
</gene>